<gene>
    <name evidence="2" type="ORF">SAMN02910280_0141</name>
</gene>
<keyword evidence="1" id="KW-1133">Transmembrane helix</keyword>
<evidence type="ECO:0000313" key="3">
    <source>
        <dbReference type="Proteomes" id="UP000183461"/>
    </source>
</evidence>
<accession>A0A1K1PU76</accession>
<reference evidence="2 3" key="1">
    <citation type="submission" date="2016-11" db="EMBL/GenBank/DDBJ databases">
        <authorList>
            <person name="Jaros S."/>
            <person name="Januszkiewicz K."/>
            <person name="Wedrychowicz H."/>
        </authorList>
    </citation>
    <scope>NUCLEOTIDE SEQUENCE [LARGE SCALE GENOMIC DNA]</scope>
    <source>
        <strain evidence="2 3">YL228</strain>
    </source>
</reference>
<organism evidence="2 3">
    <name type="scientific">Ruminococcus flavefaciens</name>
    <dbReference type="NCBI Taxonomy" id="1265"/>
    <lineage>
        <taxon>Bacteria</taxon>
        <taxon>Bacillati</taxon>
        <taxon>Bacillota</taxon>
        <taxon>Clostridia</taxon>
        <taxon>Eubacteriales</taxon>
        <taxon>Oscillospiraceae</taxon>
        <taxon>Ruminococcus</taxon>
    </lineage>
</organism>
<name>A0A1K1PU76_RUMFL</name>
<dbReference type="Proteomes" id="UP000183461">
    <property type="component" value="Unassembled WGS sequence"/>
</dbReference>
<keyword evidence="1" id="KW-0472">Membrane</keyword>
<keyword evidence="1" id="KW-0812">Transmembrane</keyword>
<sequence length="248" mass="28302">MFGRRKEEDYDEYNERYAAKYDDDYIAPKKEYRRECEHSHEQSYSNINTVAECDHSHEQTYNDADSEQHSYDSYASLESRFQPYLAPNEHLLWVGGYDKLSPKPPQERKADKKRNAILIIISFVLMVTGIKVCPLFMIGLVMFMLTSIAASGGFQTGVHAITDMRVINIKNNRPQFVFLAEIYNISAVTGSNNKGYINYSTRRPVRAGQPMQNGQYRSGMTGINDPQRVKRILQDAVHGAIANGTQGR</sequence>
<feature type="transmembrane region" description="Helical" evidence="1">
    <location>
        <begin position="116"/>
        <end position="145"/>
    </location>
</feature>
<dbReference type="EMBL" id="FPIP01000011">
    <property type="protein sequence ID" value="SFW51274.1"/>
    <property type="molecule type" value="Genomic_DNA"/>
</dbReference>
<dbReference type="AlphaFoldDB" id="A0A1K1PU76"/>
<evidence type="ECO:0008006" key="4">
    <source>
        <dbReference type="Google" id="ProtNLM"/>
    </source>
</evidence>
<evidence type="ECO:0000313" key="2">
    <source>
        <dbReference type="EMBL" id="SFW51274.1"/>
    </source>
</evidence>
<dbReference type="RefSeq" id="WP_072301203.1">
    <property type="nucleotide sequence ID" value="NZ_FPIP01000011.1"/>
</dbReference>
<evidence type="ECO:0000256" key="1">
    <source>
        <dbReference type="SAM" id="Phobius"/>
    </source>
</evidence>
<protein>
    <recommendedName>
        <fullName evidence="4">PH domain-containing protein</fullName>
    </recommendedName>
</protein>
<proteinExistence type="predicted"/>